<reference evidence="8 9" key="1">
    <citation type="submission" date="2024-06" db="EMBL/GenBank/DDBJ databases">
        <title>Complete genome of Phlyctema vagabunda strain 19-DSS-EL-015.</title>
        <authorList>
            <person name="Fiorenzani C."/>
        </authorList>
    </citation>
    <scope>NUCLEOTIDE SEQUENCE [LARGE SCALE GENOMIC DNA]</scope>
    <source>
        <strain evidence="8 9">19-DSS-EL-015</strain>
    </source>
</reference>
<proteinExistence type="predicted"/>
<keyword evidence="4 6" id="KW-0472">Membrane</keyword>
<dbReference type="Pfam" id="PF07690">
    <property type="entry name" value="MFS_1"/>
    <property type="match status" value="1"/>
</dbReference>
<feature type="transmembrane region" description="Helical" evidence="6">
    <location>
        <begin position="159"/>
        <end position="177"/>
    </location>
</feature>
<dbReference type="EMBL" id="JBFCZG010000006">
    <property type="protein sequence ID" value="KAL3420524.1"/>
    <property type="molecule type" value="Genomic_DNA"/>
</dbReference>
<feature type="transmembrane region" description="Helical" evidence="6">
    <location>
        <begin position="215"/>
        <end position="235"/>
    </location>
</feature>
<dbReference type="InterPro" id="IPR011701">
    <property type="entry name" value="MFS"/>
</dbReference>
<protein>
    <submittedName>
        <fullName evidence="8">Transporter C3H1.06c 4</fullName>
    </submittedName>
</protein>
<feature type="transmembrane region" description="Helical" evidence="6">
    <location>
        <begin position="530"/>
        <end position="548"/>
    </location>
</feature>
<dbReference type="Gene3D" id="1.20.1250.20">
    <property type="entry name" value="MFS general substrate transporter like domains"/>
    <property type="match status" value="1"/>
</dbReference>
<feature type="transmembrane region" description="Helical" evidence="6">
    <location>
        <begin position="94"/>
        <end position="115"/>
    </location>
</feature>
<feature type="domain" description="Major facilitator superfamily (MFS) profile" evidence="7">
    <location>
        <begin position="62"/>
        <end position="552"/>
    </location>
</feature>
<dbReference type="Gene3D" id="1.20.1720.10">
    <property type="entry name" value="Multidrug resistance protein D"/>
    <property type="match status" value="1"/>
</dbReference>
<dbReference type="InterPro" id="IPR020846">
    <property type="entry name" value="MFS_dom"/>
</dbReference>
<evidence type="ECO:0000313" key="9">
    <source>
        <dbReference type="Proteomes" id="UP001629113"/>
    </source>
</evidence>
<dbReference type="SUPFAM" id="SSF103473">
    <property type="entry name" value="MFS general substrate transporter"/>
    <property type="match status" value="1"/>
</dbReference>
<evidence type="ECO:0000256" key="3">
    <source>
        <dbReference type="ARBA" id="ARBA00022989"/>
    </source>
</evidence>
<name>A0ABR4PB61_9HELO</name>
<evidence type="ECO:0000256" key="2">
    <source>
        <dbReference type="ARBA" id="ARBA00022692"/>
    </source>
</evidence>
<feature type="transmembrane region" description="Helical" evidence="6">
    <location>
        <begin position="416"/>
        <end position="437"/>
    </location>
</feature>
<evidence type="ECO:0000259" key="7">
    <source>
        <dbReference type="PROSITE" id="PS50850"/>
    </source>
</evidence>
<dbReference type="InterPro" id="IPR036259">
    <property type="entry name" value="MFS_trans_sf"/>
</dbReference>
<organism evidence="8 9">
    <name type="scientific">Phlyctema vagabunda</name>
    <dbReference type="NCBI Taxonomy" id="108571"/>
    <lineage>
        <taxon>Eukaryota</taxon>
        <taxon>Fungi</taxon>
        <taxon>Dikarya</taxon>
        <taxon>Ascomycota</taxon>
        <taxon>Pezizomycotina</taxon>
        <taxon>Leotiomycetes</taxon>
        <taxon>Helotiales</taxon>
        <taxon>Dermateaceae</taxon>
        <taxon>Phlyctema</taxon>
    </lineage>
</organism>
<evidence type="ECO:0000256" key="5">
    <source>
        <dbReference type="SAM" id="MobiDB-lite"/>
    </source>
</evidence>
<feature type="transmembrane region" description="Helical" evidence="6">
    <location>
        <begin position="127"/>
        <end position="147"/>
    </location>
</feature>
<dbReference type="CDD" id="cd17502">
    <property type="entry name" value="MFS_Azr1_MDR_like"/>
    <property type="match status" value="1"/>
</dbReference>
<evidence type="ECO:0000256" key="6">
    <source>
        <dbReference type="SAM" id="Phobius"/>
    </source>
</evidence>
<feature type="transmembrane region" description="Helical" evidence="6">
    <location>
        <begin position="449"/>
        <end position="472"/>
    </location>
</feature>
<gene>
    <name evidence="8" type="ORF">PVAG01_06969</name>
</gene>
<dbReference type="Proteomes" id="UP001629113">
    <property type="component" value="Unassembled WGS sequence"/>
</dbReference>
<comment type="subcellular location">
    <subcellularLocation>
        <location evidence="1">Membrane</location>
        <topology evidence="1">Multi-pass membrane protein</topology>
    </subcellularLocation>
</comment>
<feature type="transmembrane region" description="Helical" evidence="6">
    <location>
        <begin position="322"/>
        <end position="346"/>
    </location>
</feature>
<dbReference type="InterPro" id="IPR005829">
    <property type="entry name" value="Sugar_transporter_CS"/>
</dbReference>
<feature type="transmembrane region" description="Helical" evidence="6">
    <location>
        <begin position="358"/>
        <end position="378"/>
    </location>
</feature>
<comment type="caution">
    <text evidence="8">The sequence shown here is derived from an EMBL/GenBank/DDBJ whole genome shotgun (WGS) entry which is preliminary data.</text>
</comment>
<feature type="transmembrane region" description="Helical" evidence="6">
    <location>
        <begin position="282"/>
        <end position="301"/>
    </location>
</feature>
<dbReference type="PANTHER" id="PTHR23501">
    <property type="entry name" value="MAJOR FACILITATOR SUPERFAMILY"/>
    <property type="match status" value="1"/>
</dbReference>
<evidence type="ECO:0000313" key="8">
    <source>
        <dbReference type="EMBL" id="KAL3420524.1"/>
    </source>
</evidence>
<feature type="transmembrane region" description="Helical" evidence="6">
    <location>
        <begin position="184"/>
        <end position="203"/>
    </location>
</feature>
<sequence>MSDRPVAVDADAISLAILTPAVHAGLQGEEVPIHARLEDRDHGIENIPGSTSVRSKIQLTATLLALFLSLFLAALDFTIATTATPTIISELHSAIAYTWIGSAYLLASAASTPVLAKLSDIFGRKIILLAAVAIFFVGSAICASAHTTTSLIAGRSVQGSGAGGMIILTNICISDLFSMRDRGLFLGLTGVVWSLASGVGPLLGGALTEYVSWRWNWWINLPISGFAFGVLYFCLHVHNPRTSLLQGTKAIDWLGTVLILGLSLMILLGLSLGGIIIPWGSPKVVCLIVFGLVVVFIFGVHETRFATNPLMPMRILQRRSNVASLLVCFMHGFVNMSSWYFLPLYFQAVKGASPLRSGLLILPITLVQAVVSVAAGFFIRCTGRYLELIWIGMAGTCLGFGLFIKLGVDSSLVETVLFQIVAGVGVGLVFQPPLIALQSLVAQEDVAAATALLGFFRSFSTAVSAVIGGVIFQNQMQAHYKELLLILPGDVARNFSGQAAAANVKLIATLTGPEKMAVQRSYAESLSTMWILYSSVAAFGLVLSVFITKQDLATEHVETRTGLEKDGPGRAPEAVVTA</sequence>
<accession>A0ABR4PB61</accession>
<feature type="transmembrane region" description="Helical" evidence="6">
    <location>
        <begin position="385"/>
        <end position="404"/>
    </location>
</feature>
<feature type="region of interest" description="Disordered" evidence="5">
    <location>
        <begin position="559"/>
        <end position="578"/>
    </location>
</feature>
<keyword evidence="9" id="KW-1185">Reference proteome</keyword>
<feature type="transmembrane region" description="Helical" evidence="6">
    <location>
        <begin position="63"/>
        <end position="88"/>
    </location>
</feature>
<dbReference type="PROSITE" id="PS50850">
    <property type="entry name" value="MFS"/>
    <property type="match status" value="1"/>
</dbReference>
<evidence type="ECO:0000256" key="1">
    <source>
        <dbReference type="ARBA" id="ARBA00004141"/>
    </source>
</evidence>
<evidence type="ECO:0000256" key="4">
    <source>
        <dbReference type="ARBA" id="ARBA00023136"/>
    </source>
</evidence>
<dbReference type="PROSITE" id="PS00216">
    <property type="entry name" value="SUGAR_TRANSPORT_1"/>
    <property type="match status" value="1"/>
</dbReference>
<feature type="compositionally biased region" description="Basic and acidic residues" evidence="5">
    <location>
        <begin position="559"/>
        <end position="568"/>
    </location>
</feature>
<keyword evidence="3 6" id="KW-1133">Transmembrane helix</keyword>
<dbReference type="PANTHER" id="PTHR23501:SF158">
    <property type="entry name" value="TRANSPORTER, PUTATIVE (AFU_ORTHOLOGUE AFUA_5G14490)-RELATED"/>
    <property type="match status" value="1"/>
</dbReference>
<feature type="transmembrane region" description="Helical" evidence="6">
    <location>
        <begin position="256"/>
        <end position="276"/>
    </location>
</feature>
<keyword evidence="2 6" id="KW-0812">Transmembrane</keyword>